<keyword evidence="1" id="KW-0472">Membrane</keyword>
<proteinExistence type="predicted"/>
<dbReference type="EMBL" id="JAEVHI010000002">
    <property type="protein sequence ID" value="KAG5298777.1"/>
    <property type="molecule type" value="Genomic_DNA"/>
</dbReference>
<comment type="caution">
    <text evidence="2">The sequence shown here is derived from an EMBL/GenBank/DDBJ whole genome shotgun (WGS) entry which is preliminary data.</text>
</comment>
<organism evidence="2 3">
    <name type="scientific">Ajellomyces capsulatus</name>
    <name type="common">Darling's disease fungus</name>
    <name type="synonym">Histoplasma capsulatum</name>
    <dbReference type="NCBI Taxonomy" id="5037"/>
    <lineage>
        <taxon>Eukaryota</taxon>
        <taxon>Fungi</taxon>
        <taxon>Dikarya</taxon>
        <taxon>Ascomycota</taxon>
        <taxon>Pezizomycotina</taxon>
        <taxon>Eurotiomycetes</taxon>
        <taxon>Eurotiomycetidae</taxon>
        <taxon>Onygenales</taxon>
        <taxon>Ajellomycetaceae</taxon>
        <taxon>Histoplasma</taxon>
    </lineage>
</organism>
<protein>
    <submittedName>
        <fullName evidence="2">GAT domain-containing protein</fullName>
    </submittedName>
</protein>
<keyword evidence="1" id="KW-1133">Transmembrane helix</keyword>
<sequence>MENGRTEIKGGGLEVEKLDCIVGGSRRIWNEGISNDGRWMMDGNGLCFFFPLILMTNRTRFCLQSLFVFLCAAFILYILYRLVCSWFALCC</sequence>
<reference evidence="2 3" key="1">
    <citation type="submission" date="2021-01" db="EMBL/GenBank/DDBJ databases">
        <title>Chromosome-level genome assembly of a human fungal pathogen reveals clustering of transcriptionally co-regulated genes.</title>
        <authorList>
            <person name="Voorhies M."/>
            <person name="Cohen S."/>
            <person name="Shea T.P."/>
            <person name="Petrus S."/>
            <person name="Munoz J.F."/>
            <person name="Poplawski S."/>
            <person name="Goldman W.E."/>
            <person name="Michael T."/>
            <person name="Cuomo C.A."/>
            <person name="Sil A."/>
            <person name="Beyhan S."/>
        </authorList>
    </citation>
    <scope>NUCLEOTIDE SEQUENCE [LARGE SCALE GENOMIC DNA]</scope>
    <source>
        <strain evidence="2 3">G184AR</strain>
    </source>
</reference>
<dbReference type="VEuPathDB" id="FungiDB:I7I52_08851"/>
<evidence type="ECO:0000256" key="1">
    <source>
        <dbReference type="SAM" id="Phobius"/>
    </source>
</evidence>
<keyword evidence="1" id="KW-0812">Transmembrane</keyword>
<gene>
    <name evidence="2" type="ORF">I7I52_08851</name>
</gene>
<feature type="transmembrane region" description="Helical" evidence="1">
    <location>
        <begin position="66"/>
        <end position="89"/>
    </location>
</feature>
<name>A0A8H7YVR0_AJECA</name>
<evidence type="ECO:0000313" key="3">
    <source>
        <dbReference type="Proteomes" id="UP000670092"/>
    </source>
</evidence>
<accession>A0A8H7YVR0</accession>
<dbReference type="Proteomes" id="UP000670092">
    <property type="component" value="Unassembled WGS sequence"/>
</dbReference>
<dbReference type="AlphaFoldDB" id="A0A8H7YVR0"/>
<evidence type="ECO:0000313" key="2">
    <source>
        <dbReference type="EMBL" id="KAG5298777.1"/>
    </source>
</evidence>